<keyword evidence="3" id="KW-1185">Reference proteome</keyword>
<dbReference type="InParanoid" id="A0A0R0KEZ7"/>
<dbReference type="Gene3D" id="3.30.420.10">
    <property type="entry name" value="Ribonuclease H-like superfamily/Ribonuclease H"/>
    <property type="match status" value="1"/>
</dbReference>
<reference evidence="1" key="3">
    <citation type="submission" date="2018-07" db="EMBL/GenBank/DDBJ databases">
        <title>WGS assembly of Glycine max.</title>
        <authorList>
            <person name="Schmutz J."/>
            <person name="Cannon S."/>
            <person name="Schlueter J."/>
            <person name="Ma J."/>
            <person name="Mitros T."/>
            <person name="Nelson W."/>
            <person name="Hyten D."/>
            <person name="Song Q."/>
            <person name="Thelen J."/>
            <person name="Cheng J."/>
            <person name="Xu D."/>
            <person name="Hellsten U."/>
            <person name="May G."/>
            <person name="Yu Y."/>
            <person name="Sakurai T."/>
            <person name="Umezawa T."/>
            <person name="Bhattacharyya M."/>
            <person name="Sandhu D."/>
            <person name="Valliyodan B."/>
            <person name="Lindquist E."/>
            <person name="Peto M."/>
            <person name="Grant D."/>
            <person name="Shu S."/>
            <person name="Goodstein D."/>
            <person name="Barry K."/>
            <person name="Futrell-Griggs M."/>
            <person name="Abernathy B."/>
            <person name="Du J."/>
            <person name="Tian Z."/>
            <person name="Zhu L."/>
            <person name="Gill N."/>
            <person name="Joshi T."/>
            <person name="Libault M."/>
            <person name="Sethuraman A."/>
            <person name="Zhang X."/>
            <person name="Shinozaki K."/>
            <person name="Nguyen H."/>
            <person name="Wing R."/>
            <person name="Cregan P."/>
            <person name="Specht J."/>
            <person name="Grimwood J."/>
            <person name="Rokhsar D."/>
            <person name="Stacey G."/>
            <person name="Shoemaker R."/>
            <person name="Jackson S."/>
        </authorList>
    </citation>
    <scope>NUCLEOTIDE SEQUENCE</scope>
    <source>
        <tissue evidence="1">Callus</tissue>
    </source>
</reference>
<evidence type="ECO:0008006" key="4">
    <source>
        <dbReference type="Google" id="ProtNLM"/>
    </source>
</evidence>
<reference evidence="2" key="2">
    <citation type="submission" date="2018-02" db="UniProtKB">
        <authorList>
            <consortium name="EnsemblPlants"/>
        </authorList>
    </citation>
    <scope>IDENTIFICATION</scope>
    <source>
        <strain evidence="2">Williams 82</strain>
    </source>
</reference>
<reference evidence="1 2" key="1">
    <citation type="journal article" date="2010" name="Nature">
        <title>Genome sequence of the palaeopolyploid soybean.</title>
        <authorList>
            <person name="Schmutz J."/>
            <person name="Cannon S.B."/>
            <person name="Schlueter J."/>
            <person name="Ma J."/>
            <person name="Mitros T."/>
            <person name="Nelson W."/>
            <person name="Hyten D.L."/>
            <person name="Song Q."/>
            <person name="Thelen J.J."/>
            <person name="Cheng J."/>
            <person name="Xu D."/>
            <person name="Hellsten U."/>
            <person name="May G.D."/>
            <person name="Yu Y."/>
            <person name="Sakurai T."/>
            <person name="Umezawa T."/>
            <person name="Bhattacharyya M.K."/>
            <person name="Sandhu D."/>
            <person name="Valliyodan B."/>
            <person name="Lindquist E."/>
            <person name="Peto M."/>
            <person name="Grant D."/>
            <person name="Shu S."/>
            <person name="Goodstein D."/>
            <person name="Barry K."/>
            <person name="Futrell-Griggs M."/>
            <person name="Abernathy B."/>
            <person name="Du J."/>
            <person name="Tian Z."/>
            <person name="Zhu L."/>
            <person name="Gill N."/>
            <person name="Joshi T."/>
            <person name="Libault M."/>
            <person name="Sethuraman A."/>
            <person name="Zhang X.-C."/>
            <person name="Shinozaki K."/>
            <person name="Nguyen H.T."/>
            <person name="Wing R.A."/>
            <person name="Cregan P."/>
            <person name="Specht J."/>
            <person name="Grimwood J."/>
            <person name="Rokhsar D."/>
            <person name="Stacey G."/>
            <person name="Shoemaker R.C."/>
            <person name="Jackson S.A."/>
        </authorList>
    </citation>
    <scope>NUCLEOTIDE SEQUENCE</scope>
    <source>
        <strain evidence="2">cv. Williams 82</strain>
        <tissue evidence="1">Callus</tissue>
    </source>
</reference>
<dbReference type="SUPFAM" id="SSF53098">
    <property type="entry name" value="Ribonuclease H-like"/>
    <property type="match status" value="1"/>
</dbReference>
<accession>A0A0R0KEZ7</accession>
<dbReference type="Gramene" id="KRH62971">
    <property type="protein sequence ID" value="KRH62971"/>
    <property type="gene ID" value="GLYMA_04G145500"/>
</dbReference>
<organism evidence="1">
    <name type="scientific">Glycine max</name>
    <name type="common">Soybean</name>
    <name type="synonym">Glycine hispida</name>
    <dbReference type="NCBI Taxonomy" id="3847"/>
    <lineage>
        <taxon>Eukaryota</taxon>
        <taxon>Viridiplantae</taxon>
        <taxon>Streptophyta</taxon>
        <taxon>Embryophyta</taxon>
        <taxon>Tracheophyta</taxon>
        <taxon>Spermatophyta</taxon>
        <taxon>Magnoliopsida</taxon>
        <taxon>eudicotyledons</taxon>
        <taxon>Gunneridae</taxon>
        <taxon>Pentapetalae</taxon>
        <taxon>rosids</taxon>
        <taxon>fabids</taxon>
        <taxon>Fabales</taxon>
        <taxon>Fabaceae</taxon>
        <taxon>Papilionoideae</taxon>
        <taxon>50 kb inversion clade</taxon>
        <taxon>NPAAA clade</taxon>
        <taxon>indigoferoid/millettioid clade</taxon>
        <taxon>Phaseoleae</taxon>
        <taxon>Glycine</taxon>
        <taxon>Glycine subgen. Soja</taxon>
    </lineage>
</organism>
<dbReference type="EnsemblPlants" id="KRH62971">
    <property type="protein sequence ID" value="KRH62971"/>
    <property type="gene ID" value="GLYMA_04G145500"/>
</dbReference>
<name>A0A0R0KEZ7_SOYBN</name>
<proteinExistence type="predicted"/>
<evidence type="ECO:0000313" key="2">
    <source>
        <dbReference type="EnsemblPlants" id="KRH62971"/>
    </source>
</evidence>
<dbReference type="PANTHER" id="PTHR48475">
    <property type="entry name" value="RIBONUCLEASE H"/>
    <property type="match status" value="1"/>
</dbReference>
<dbReference type="OMA" id="HEGLCEM"/>
<dbReference type="PANTHER" id="PTHR48475:SF2">
    <property type="entry name" value="RIBONUCLEASE H"/>
    <property type="match status" value="1"/>
</dbReference>
<dbReference type="InterPro" id="IPR012337">
    <property type="entry name" value="RNaseH-like_sf"/>
</dbReference>
<evidence type="ECO:0000313" key="3">
    <source>
        <dbReference type="Proteomes" id="UP000008827"/>
    </source>
</evidence>
<sequence>MAWSIELLEYKIQYEPRGTIKAQSLIDFMNEFHPPILKPPDEWWELNIDESSNQHNNGAWVTLEGSNNVALAKSLHFRFKATNNQAEYEALLVGLRLAKEVRARKVAQYVIIAGELYRRGFSSPLLKCLNKEQADYVLKELHEGLCEMHLRGRSIEVRVIRARYY</sequence>
<dbReference type="InterPro" id="IPR036397">
    <property type="entry name" value="RNaseH_sf"/>
</dbReference>
<gene>
    <name evidence="1" type="ORF">GLYMA_04G145500</name>
</gene>
<dbReference type="EMBL" id="CM000837">
    <property type="protein sequence ID" value="KRH62971.1"/>
    <property type="molecule type" value="Genomic_DNA"/>
</dbReference>
<dbReference type="Proteomes" id="UP000008827">
    <property type="component" value="Chromosome 4"/>
</dbReference>
<dbReference type="GO" id="GO:0003676">
    <property type="term" value="F:nucleic acid binding"/>
    <property type="evidence" value="ECO:0007669"/>
    <property type="project" value="InterPro"/>
</dbReference>
<dbReference type="AlphaFoldDB" id="A0A0R0KEZ7"/>
<evidence type="ECO:0000313" key="1">
    <source>
        <dbReference type="EMBL" id="KRH62971.1"/>
    </source>
</evidence>
<protein>
    <recommendedName>
        <fullName evidence="4">RNase H type-1 domain-containing protein</fullName>
    </recommendedName>
</protein>